<organism evidence="1 2">
    <name type="scientific">Moellerella wisconsensis</name>
    <dbReference type="NCBI Taxonomy" id="158849"/>
    <lineage>
        <taxon>Bacteria</taxon>
        <taxon>Pseudomonadati</taxon>
        <taxon>Pseudomonadota</taxon>
        <taxon>Gammaproteobacteria</taxon>
        <taxon>Enterobacterales</taxon>
        <taxon>Morganellaceae</taxon>
        <taxon>Moellerella</taxon>
    </lineage>
</organism>
<accession>A0A9Q8Q4Z1</accession>
<gene>
    <name evidence="1" type="ORF">MNY72_16010</name>
</gene>
<reference evidence="1" key="1">
    <citation type="submission" date="2022-03" db="EMBL/GenBank/DDBJ databases">
        <title>ESBL-producing Moellerella wisconsensis and Escherichia marmotae isolated from wild game meat.</title>
        <authorList>
            <person name="Biggel M."/>
        </authorList>
    </citation>
    <scope>NUCLEOTIDE SEQUENCE</scope>
    <source>
        <strain evidence="1">W51</strain>
        <plasmid evidence="1">pW51-a</plasmid>
    </source>
</reference>
<evidence type="ECO:0000313" key="2">
    <source>
        <dbReference type="Proteomes" id="UP000829116"/>
    </source>
</evidence>
<protein>
    <submittedName>
        <fullName evidence="1">Uncharacterized protein</fullName>
    </submittedName>
</protein>
<dbReference type="Proteomes" id="UP000829116">
    <property type="component" value="Plasmid pW51-a"/>
</dbReference>
<proteinExistence type="predicted"/>
<name>A0A9Q8Q4Z1_9GAMM</name>
<dbReference type="EMBL" id="CP093246">
    <property type="protein sequence ID" value="UNH32545.1"/>
    <property type="molecule type" value="Genomic_DNA"/>
</dbReference>
<dbReference type="RefSeq" id="WP_109910748.1">
    <property type="nucleotide sequence ID" value="NZ_CAWQWL010000002.1"/>
</dbReference>
<dbReference type="AlphaFoldDB" id="A0A9Q8Q4Z1"/>
<dbReference type="GeneID" id="79719001"/>
<geneLocation type="plasmid" evidence="1 2">
    <name>pW51-a</name>
</geneLocation>
<evidence type="ECO:0000313" key="1">
    <source>
        <dbReference type="EMBL" id="UNH32545.1"/>
    </source>
</evidence>
<keyword evidence="1" id="KW-0614">Plasmid</keyword>
<sequence length="69" mass="8226">MSTKEKNLELLYNAWLSRSVSWEFGCEDERKTQCRDWAESSLESITDAEEFDQDEADYIVDDELTHWTE</sequence>